<evidence type="ECO:0000313" key="3">
    <source>
        <dbReference type="Proteomes" id="UP001642409"/>
    </source>
</evidence>
<accession>A0AA86UZS2</accession>
<protein>
    <submittedName>
        <fullName evidence="2">Hypothetical_protein</fullName>
    </submittedName>
</protein>
<sequence>MGLNFRRNKVSPYCSIRLLKRMLVWPDTLFDFQFIHSLVLRTPFQPRILTIQKQQQQLIYLIELSLYLRALVSSNSLRLQKSSYVKLSKSKIVKALETGMIHHFQETLRLRFKFFIVVTEEFPLCFAVFRQYDYFIENEHFIE</sequence>
<gene>
    <name evidence="1" type="ORF">HINF_LOCUS58277</name>
    <name evidence="2" type="ORF">HINF_LOCUS69787</name>
</gene>
<name>A0AA86UZS2_9EUKA</name>
<proteinExistence type="predicted"/>
<dbReference type="EMBL" id="CATOUU010001077">
    <property type="protein sequence ID" value="CAI9970632.1"/>
    <property type="molecule type" value="Genomic_DNA"/>
</dbReference>
<comment type="caution">
    <text evidence="1">The sequence shown here is derived from an EMBL/GenBank/DDBJ whole genome shotgun (WGS) entry which is preliminary data.</text>
</comment>
<evidence type="ECO:0000313" key="1">
    <source>
        <dbReference type="EMBL" id="CAI9970632.1"/>
    </source>
</evidence>
<keyword evidence="3" id="KW-1185">Reference proteome</keyword>
<dbReference type="EMBL" id="CAXDID020000513">
    <property type="protein sequence ID" value="CAL6098818.1"/>
    <property type="molecule type" value="Genomic_DNA"/>
</dbReference>
<organism evidence="1">
    <name type="scientific">Hexamita inflata</name>
    <dbReference type="NCBI Taxonomy" id="28002"/>
    <lineage>
        <taxon>Eukaryota</taxon>
        <taxon>Metamonada</taxon>
        <taxon>Diplomonadida</taxon>
        <taxon>Hexamitidae</taxon>
        <taxon>Hexamitinae</taxon>
        <taxon>Hexamita</taxon>
    </lineage>
</organism>
<reference evidence="1" key="1">
    <citation type="submission" date="2023-06" db="EMBL/GenBank/DDBJ databases">
        <authorList>
            <person name="Kurt Z."/>
        </authorList>
    </citation>
    <scope>NUCLEOTIDE SEQUENCE</scope>
</reference>
<reference evidence="2 3" key="2">
    <citation type="submission" date="2024-07" db="EMBL/GenBank/DDBJ databases">
        <authorList>
            <person name="Akdeniz Z."/>
        </authorList>
    </citation>
    <scope>NUCLEOTIDE SEQUENCE [LARGE SCALE GENOMIC DNA]</scope>
</reference>
<evidence type="ECO:0000313" key="2">
    <source>
        <dbReference type="EMBL" id="CAL6098818.1"/>
    </source>
</evidence>
<dbReference type="AlphaFoldDB" id="A0AA86UZS2"/>
<dbReference type="Proteomes" id="UP001642409">
    <property type="component" value="Unassembled WGS sequence"/>
</dbReference>